<feature type="modified residue" description="4-aspartylphosphate" evidence="3">
    <location>
        <position position="56"/>
    </location>
</feature>
<dbReference type="Proteomes" id="UP000671913">
    <property type="component" value="Chromosome"/>
</dbReference>
<reference evidence="6" key="1">
    <citation type="submission" date="2020-08" db="EMBL/GenBank/DDBJ databases">
        <title>Genomic insights into the carbon and energy metabolism of the first obligate autotrophic acetogenic bacterium Aceticella autotrophica gen. nov., sp. nov.</title>
        <authorList>
            <person name="Toshchakov S.V."/>
            <person name="Elcheninov A.G."/>
            <person name="Kublanov I.V."/>
            <person name="Frolov E.N."/>
            <person name="Lebedinsky A.V."/>
        </authorList>
    </citation>
    <scope>NUCLEOTIDE SEQUENCE</scope>
    <source>
        <strain evidence="6">3443-3Ac</strain>
    </source>
</reference>
<keyword evidence="7" id="KW-1185">Reference proteome</keyword>
<dbReference type="SMART" id="SM00850">
    <property type="entry name" value="LytTR"/>
    <property type="match status" value="1"/>
</dbReference>
<accession>A0A975AXI1</accession>
<dbReference type="AlphaFoldDB" id="A0A975AXI1"/>
<dbReference type="Gene3D" id="3.40.50.2300">
    <property type="match status" value="1"/>
</dbReference>
<dbReference type="PANTHER" id="PTHR37299">
    <property type="entry name" value="TRANSCRIPTIONAL REGULATOR-RELATED"/>
    <property type="match status" value="1"/>
</dbReference>
<dbReference type="Gene3D" id="2.40.50.1020">
    <property type="entry name" value="LytTr DNA-binding domain"/>
    <property type="match status" value="1"/>
</dbReference>
<feature type="domain" description="HTH LytTR-type" evidence="5">
    <location>
        <begin position="146"/>
        <end position="252"/>
    </location>
</feature>
<name>A0A975AXI1_9THEO</name>
<evidence type="ECO:0000313" key="7">
    <source>
        <dbReference type="Proteomes" id="UP000671913"/>
    </source>
</evidence>
<proteinExistence type="predicted"/>
<sequence length="254" mass="29330">MIKFRAIIVDDEQPAREELIYLLSDYKDIEIIGEADNGLSALKLIQELKPEIVFLDINIPKINGCDVAKDISLNGELPYVIFTTAYDTHAIEAFEIGAIDYLLKPISQQRLYKTLEKIKNYYKKKLDLENSIKITGEILTKKVEKLAVEKNDRIKLIDLEEIVFAKAYSGKVLIKTKNNTFIYKGTIKNLEEKLKSNTFFRAQKSYIVNLNKIVEVIPWFKGTYWLVMEDDKKTQITVSKSQIKKLKLLIGIFN</sequence>
<dbReference type="KEGG" id="aaut:ACETAC_05120"/>
<dbReference type="PROSITE" id="PS50930">
    <property type="entry name" value="HTH_LYTTR"/>
    <property type="match status" value="1"/>
</dbReference>
<protein>
    <recommendedName>
        <fullName evidence="1">Stage 0 sporulation protein A homolog</fullName>
    </recommendedName>
</protein>
<dbReference type="SUPFAM" id="SSF52172">
    <property type="entry name" value="CheY-like"/>
    <property type="match status" value="1"/>
</dbReference>
<dbReference type="CDD" id="cd17532">
    <property type="entry name" value="REC_LytTR_AlgR-like"/>
    <property type="match status" value="1"/>
</dbReference>
<keyword evidence="3" id="KW-0597">Phosphoprotein</keyword>
<evidence type="ECO:0000256" key="3">
    <source>
        <dbReference type="PROSITE-ProRule" id="PRU00169"/>
    </source>
</evidence>
<dbReference type="InterPro" id="IPR007492">
    <property type="entry name" value="LytTR_DNA-bd_dom"/>
</dbReference>
<dbReference type="InterPro" id="IPR011006">
    <property type="entry name" value="CheY-like_superfamily"/>
</dbReference>
<dbReference type="GO" id="GO:0000156">
    <property type="term" value="F:phosphorelay response regulator activity"/>
    <property type="evidence" value="ECO:0007669"/>
    <property type="project" value="InterPro"/>
</dbReference>
<evidence type="ECO:0000259" key="4">
    <source>
        <dbReference type="PROSITE" id="PS50110"/>
    </source>
</evidence>
<gene>
    <name evidence="6" type="ORF">ACETAC_05120</name>
</gene>
<dbReference type="RefSeq" id="WP_284680970.1">
    <property type="nucleotide sequence ID" value="NZ_CP060096.1"/>
</dbReference>
<dbReference type="Pfam" id="PF04397">
    <property type="entry name" value="LytTR"/>
    <property type="match status" value="1"/>
</dbReference>
<evidence type="ECO:0000313" key="6">
    <source>
        <dbReference type="EMBL" id="QSZ28228.1"/>
    </source>
</evidence>
<dbReference type="PROSITE" id="PS50110">
    <property type="entry name" value="RESPONSE_REGULATORY"/>
    <property type="match status" value="1"/>
</dbReference>
<dbReference type="Pfam" id="PF00072">
    <property type="entry name" value="Response_reg"/>
    <property type="match status" value="1"/>
</dbReference>
<dbReference type="SMART" id="SM00448">
    <property type="entry name" value="REC"/>
    <property type="match status" value="1"/>
</dbReference>
<feature type="domain" description="Response regulatory" evidence="4">
    <location>
        <begin position="5"/>
        <end position="119"/>
    </location>
</feature>
<dbReference type="InterPro" id="IPR001789">
    <property type="entry name" value="Sig_transdc_resp-reg_receiver"/>
</dbReference>
<comment type="function">
    <text evidence="2">May play the central regulatory role in sporulation. It may be an element of the effector pathway responsible for the activation of sporulation genes in response to nutritional stress. Spo0A may act in concert with spo0H (a sigma factor) to control the expression of some genes that are critical to the sporulation process.</text>
</comment>
<evidence type="ECO:0000259" key="5">
    <source>
        <dbReference type="PROSITE" id="PS50930"/>
    </source>
</evidence>
<dbReference type="InterPro" id="IPR046947">
    <property type="entry name" value="LytR-like"/>
</dbReference>
<dbReference type="PANTHER" id="PTHR37299:SF1">
    <property type="entry name" value="STAGE 0 SPORULATION PROTEIN A HOMOLOG"/>
    <property type="match status" value="1"/>
</dbReference>
<evidence type="ECO:0000256" key="1">
    <source>
        <dbReference type="ARBA" id="ARBA00018672"/>
    </source>
</evidence>
<dbReference type="EMBL" id="CP060096">
    <property type="protein sequence ID" value="QSZ28228.1"/>
    <property type="molecule type" value="Genomic_DNA"/>
</dbReference>
<organism evidence="6 7">
    <name type="scientific">Aceticella autotrophica</name>
    <dbReference type="NCBI Taxonomy" id="2755338"/>
    <lineage>
        <taxon>Bacteria</taxon>
        <taxon>Bacillati</taxon>
        <taxon>Bacillota</taxon>
        <taxon>Clostridia</taxon>
        <taxon>Thermoanaerobacterales</taxon>
        <taxon>Thermoanaerobacteraceae</taxon>
        <taxon>Aceticella</taxon>
    </lineage>
</organism>
<evidence type="ECO:0000256" key="2">
    <source>
        <dbReference type="ARBA" id="ARBA00024867"/>
    </source>
</evidence>
<dbReference type="GO" id="GO:0003677">
    <property type="term" value="F:DNA binding"/>
    <property type="evidence" value="ECO:0007669"/>
    <property type="project" value="InterPro"/>
</dbReference>